<keyword evidence="2" id="KW-1185">Reference proteome</keyword>
<organism evidence="2 3">
    <name type="scientific">Panagrolaimus davidi</name>
    <dbReference type="NCBI Taxonomy" id="227884"/>
    <lineage>
        <taxon>Eukaryota</taxon>
        <taxon>Metazoa</taxon>
        <taxon>Ecdysozoa</taxon>
        <taxon>Nematoda</taxon>
        <taxon>Chromadorea</taxon>
        <taxon>Rhabditida</taxon>
        <taxon>Tylenchina</taxon>
        <taxon>Panagrolaimomorpha</taxon>
        <taxon>Panagrolaimoidea</taxon>
        <taxon>Panagrolaimidae</taxon>
        <taxon>Panagrolaimus</taxon>
    </lineage>
</organism>
<name>A0A914PFU8_9BILA</name>
<sequence>MRLILFLCWISLIFAKNAFHYSLSEHELRDIISDTEYDSEEAEEFGKQIHSFFHESNSQLILDLDLFTQFWKELDEARASAIDGNVDYIKEIITFLKPLQKYDISAPCLADVFHFLWTTYNYAGQYCLARFYVHNKNSPLKAFDSDVKPDPAEVCRSQSNSYEDWLPEEKSCFDRMPLLNVGFCMPGITTFFY</sequence>
<evidence type="ECO:0000313" key="3">
    <source>
        <dbReference type="WBParaSite" id="PDA_v2.g13638.t1"/>
    </source>
</evidence>
<evidence type="ECO:0000313" key="2">
    <source>
        <dbReference type="Proteomes" id="UP000887578"/>
    </source>
</evidence>
<protein>
    <submittedName>
        <fullName evidence="3">Uncharacterized protein</fullName>
    </submittedName>
</protein>
<keyword evidence="1" id="KW-0732">Signal</keyword>
<dbReference type="AlphaFoldDB" id="A0A914PFU8"/>
<reference evidence="3" key="1">
    <citation type="submission" date="2022-11" db="UniProtKB">
        <authorList>
            <consortium name="WormBaseParasite"/>
        </authorList>
    </citation>
    <scope>IDENTIFICATION</scope>
</reference>
<feature type="chain" id="PRO_5037608408" evidence="1">
    <location>
        <begin position="16"/>
        <end position="193"/>
    </location>
</feature>
<dbReference type="Proteomes" id="UP000887578">
    <property type="component" value="Unplaced"/>
</dbReference>
<evidence type="ECO:0000256" key="1">
    <source>
        <dbReference type="SAM" id="SignalP"/>
    </source>
</evidence>
<feature type="signal peptide" evidence="1">
    <location>
        <begin position="1"/>
        <end position="15"/>
    </location>
</feature>
<proteinExistence type="predicted"/>
<accession>A0A914PFU8</accession>
<dbReference type="WBParaSite" id="PDA_v2.g13638.t1">
    <property type="protein sequence ID" value="PDA_v2.g13638.t1"/>
    <property type="gene ID" value="PDA_v2.g13638"/>
</dbReference>